<evidence type="ECO:0000256" key="6">
    <source>
        <dbReference type="SAM" id="Phobius"/>
    </source>
</evidence>
<feature type="transmembrane region" description="Helical" evidence="6">
    <location>
        <begin position="133"/>
        <end position="156"/>
    </location>
</feature>
<feature type="transmembrane region" description="Helical" evidence="6">
    <location>
        <begin position="163"/>
        <end position="187"/>
    </location>
</feature>
<keyword evidence="3 6" id="KW-0812">Transmembrane</keyword>
<gene>
    <name evidence="7" type="ORF">H8D96_03145</name>
</gene>
<evidence type="ECO:0000256" key="2">
    <source>
        <dbReference type="ARBA" id="ARBA00022475"/>
    </source>
</evidence>
<evidence type="ECO:0000256" key="1">
    <source>
        <dbReference type="ARBA" id="ARBA00004651"/>
    </source>
</evidence>
<feature type="transmembrane region" description="Helical" evidence="6">
    <location>
        <begin position="50"/>
        <end position="74"/>
    </location>
</feature>
<sequence length="596" mass="65206">MENAIVTRPSPLASTEELLVGHSPKKKLNQWLATGICGNDITSSCLYVSAIAAVFAGVLAPVVLLLVVVLLYLYKKVYTEVVEALPLNGGTYNCLLNSTSKFAAALAACMTILSYIATAVISSKTAVEYLHTVYPNVSIIGGTIFVLGFFAALAIIGITESAVVALTIFIFHMSILAVFCILGFVSIPADFHIFKANLSTLPAGENLIIAIALGFSAALLGISGFESSANFVEEQDVGVFRKTLRNMLIAVAIFNPLISVLSLNLFPLEEIVRHKDYLLSEMAHLMGGQTFKVIIVIDAAAVLSGAVLTSFVGVTGLVQRMSLDQCLPQFLLKKNRRGTSHRIIIGFFLLCSSILLVTKGSLLALAGVYTISFLGVMTLFGIGNILLKTRRKELKRTYRAGWLTIIVAVIATSLGMVGNVIIDYKNLLYFLQYFIPTALLVVIMYLRIPILRTILQMLNNLMTRVLLWRTTVIDSIIAITEQRVILFTRGGNLARMHSAFNYIVNNESSRSVVVLHLYNHPEYNEESSLKESLKALGEIFPMLKVELVVRKSKFGPEVVEAVSKEFKVPVNNIFIGAPEEKHAFSIQDLGGVRVIF</sequence>
<feature type="transmembrane region" description="Helical" evidence="6">
    <location>
        <begin position="246"/>
        <end position="266"/>
    </location>
</feature>
<feature type="transmembrane region" description="Helical" evidence="6">
    <location>
        <begin position="207"/>
        <end position="225"/>
    </location>
</feature>
<keyword evidence="5 6" id="KW-0472">Membrane</keyword>
<evidence type="ECO:0000313" key="7">
    <source>
        <dbReference type="EMBL" id="MBC8430894.1"/>
    </source>
</evidence>
<evidence type="ECO:0000313" key="8">
    <source>
        <dbReference type="Proteomes" id="UP000605201"/>
    </source>
</evidence>
<feature type="transmembrane region" description="Helical" evidence="6">
    <location>
        <begin position="339"/>
        <end position="357"/>
    </location>
</feature>
<evidence type="ECO:0000256" key="4">
    <source>
        <dbReference type="ARBA" id="ARBA00022989"/>
    </source>
</evidence>
<feature type="transmembrane region" description="Helical" evidence="6">
    <location>
        <begin position="428"/>
        <end position="448"/>
    </location>
</feature>
<dbReference type="GO" id="GO:0022857">
    <property type="term" value="F:transmembrane transporter activity"/>
    <property type="evidence" value="ECO:0007669"/>
    <property type="project" value="InterPro"/>
</dbReference>
<keyword evidence="4 6" id="KW-1133">Transmembrane helix</keyword>
<dbReference type="PANTHER" id="PTHR42770">
    <property type="entry name" value="AMINO ACID TRANSPORTER-RELATED"/>
    <property type="match status" value="1"/>
</dbReference>
<dbReference type="InterPro" id="IPR002293">
    <property type="entry name" value="AA/rel_permease1"/>
</dbReference>
<dbReference type="Pfam" id="PF13520">
    <property type="entry name" value="AA_permease_2"/>
    <property type="match status" value="1"/>
</dbReference>
<comment type="subcellular location">
    <subcellularLocation>
        <location evidence="1">Cell membrane</location>
        <topology evidence="1">Multi-pass membrane protein</topology>
    </subcellularLocation>
</comment>
<comment type="caution">
    <text evidence="7">The sequence shown here is derived from an EMBL/GenBank/DDBJ whole genome shotgun (WGS) entry which is preliminary data.</text>
</comment>
<feature type="transmembrane region" description="Helical" evidence="6">
    <location>
        <begin position="363"/>
        <end position="387"/>
    </location>
</feature>
<evidence type="ECO:0000256" key="3">
    <source>
        <dbReference type="ARBA" id="ARBA00022692"/>
    </source>
</evidence>
<proteinExistence type="predicted"/>
<feature type="transmembrane region" description="Helical" evidence="6">
    <location>
        <begin position="399"/>
        <end position="422"/>
    </location>
</feature>
<name>A0A8J6TJG5_9BACT</name>
<dbReference type="AlphaFoldDB" id="A0A8J6TJG5"/>
<evidence type="ECO:0000256" key="5">
    <source>
        <dbReference type="ARBA" id="ARBA00023136"/>
    </source>
</evidence>
<keyword evidence="2" id="KW-1003">Cell membrane</keyword>
<dbReference type="Proteomes" id="UP000605201">
    <property type="component" value="Unassembled WGS sequence"/>
</dbReference>
<organism evidence="7 8">
    <name type="scientific">Candidatus Desulfatibia vada</name>
    <dbReference type="NCBI Taxonomy" id="2841696"/>
    <lineage>
        <taxon>Bacteria</taxon>
        <taxon>Pseudomonadati</taxon>
        <taxon>Thermodesulfobacteriota</taxon>
        <taxon>Desulfobacteria</taxon>
        <taxon>Desulfobacterales</taxon>
        <taxon>Desulfobacterales incertae sedis</taxon>
        <taxon>Candidatus Desulfatibia</taxon>
    </lineage>
</organism>
<reference evidence="7 8" key="1">
    <citation type="submission" date="2020-08" db="EMBL/GenBank/DDBJ databases">
        <title>Bridging the membrane lipid divide: bacteria of the FCB group superphylum have the potential to synthesize archaeal ether lipids.</title>
        <authorList>
            <person name="Villanueva L."/>
            <person name="Von Meijenfeldt F.A.B."/>
            <person name="Westbye A.B."/>
            <person name="Yadav S."/>
            <person name="Hopmans E.C."/>
            <person name="Dutilh B.E."/>
            <person name="Sinninghe Damste J.S."/>
        </authorList>
    </citation>
    <scope>NUCLEOTIDE SEQUENCE [LARGE SCALE GENOMIC DNA]</scope>
    <source>
        <strain evidence="7">NIOZ-UU17</strain>
    </source>
</reference>
<dbReference type="Gene3D" id="1.20.1740.10">
    <property type="entry name" value="Amino acid/polyamine transporter I"/>
    <property type="match status" value="1"/>
</dbReference>
<dbReference type="GO" id="GO:0005886">
    <property type="term" value="C:plasma membrane"/>
    <property type="evidence" value="ECO:0007669"/>
    <property type="project" value="UniProtKB-SubCell"/>
</dbReference>
<protein>
    <submittedName>
        <fullName evidence="7">APC family permease</fullName>
    </submittedName>
</protein>
<accession>A0A8J6TJG5</accession>
<feature type="transmembrane region" description="Helical" evidence="6">
    <location>
        <begin position="293"/>
        <end position="318"/>
    </location>
</feature>
<feature type="transmembrane region" description="Helical" evidence="6">
    <location>
        <begin position="102"/>
        <end position="121"/>
    </location>
</feature>
<dbReference type="PANTHER" id="PTHR42770:SF7">
    <property type="entry name" value="MEMBRANE PROTEIN"/>
    <property type="match status" value="1"/>
</dbReference>
<dbReference type="EMBL" id="JACNIG010000093">
    <property type="protein sequence ID" value="MBC8430894.1"/>
    <property type="molecule type" value="Genomic_DNA"/>
</dbReference>
<dbReference type="InterPro" id="IPR050367">
    <property type="entry name" value="APC_superfamily"/>
</dbReference>